<dbReference type="EMBL" id="UFQT01000101">
    <property type="protein sequence ID" value="SSX19972.1"/>
    <property type="molecule type" value="Genomic_DNA"/>
</dbReference>
<evidence type="ECO:0000313" key="1">
    <source>
        <dbReference type="EMBL" id="SSW99592.1"/>
    </source>
</evidence>
<dbReference type="InterPro" id="IPR052637">
    <property type="entry name" value="KLHDC3-like"/>
</dbReference>
<gene>
    <name evidence="2" type="primary">CSON000138</name>
</gene>
<dbReference type="EMBL" id="UFQS01000101">
    <property type="protein sequence ID" value="SSW99592.1"/>
    <property type="molecule type" value="Genomic_DNA"/>
</dbReference>
<protein>
    <submittedName>
        <fullName evidence="2">CSON000138 protein</fullName>
    </submittedName>
</protein>
<dbReference type="GO" id="GO:0003682">
    <property type="term" value="F:chromatin binding"/>
    <property type="evidence" value="ECO:0007669"/>
    <property type="project" value="InterPro"/>
</dbReference>
<sequence>MYWISHIEGGPRRVNHASVSIGDYIYSFGGYCSGEDYTTTKTMDVHMLNTNNLRWSLIYPRRNDKDMYPNVPFQRYGHSAVAYKHLVYIWGGRNDEQVCGILFCFDTQTLRWSKPEVCGPRPGARDGHTCALIGDFMYLFGGFEDSSDQFSRDLHLFNLKTLTWRYIQTFGEPPTYRDFHTSTIIPSLNRMYVFGGRGDVHSPYHSQDEVYCPKIVYLDLATNQWHMPSTTGSEPLGRRSHSAFVYNNRIFIFGGYNGKLDTHFNDLHCFDPTNNVWNLVKTHGTPPKARRRQSCLVIGKKMFLFGGTCPHNNVHVPSDFRTSLVDYNDTHVLDFFPTLKTLAIMSVIENNLDQTWLPQGIRWDIRMLTQPNSISRPLNHLG</sequence>
<evidence type="ECO:0000313" key="2">
    <source>
        <dbReference type="EMBL" id="SSX19972.1"/>
    </source>
</evidence>
<name>A0A336LPJ3_CULSO</name>
<reference evidence="1" key="1">
    <citation type="submission" date="2018-04" db="EMBL/GenBank/DDBJ databases">
        <authorList>
            <person name="Go L.Y."/>
            <person name="Mitchell J.A."/>
        </authorList>
    </citation>
    <scope>NUCLEOTIDE SEQUENCE</scope>
    <source>
        <tissue evidence="1">Whole organism</tissue>
    </source>
</reference>
<organism evidence="2">
    <name type="scientific">Culicoides sonorensis</name>
    <name type="common">Biting midge</name>
    <dbReference type="NCBI Taxonomy" id="179676"/>
    <lineage>
        <taxon>Eukaryota</taxon>
        <taxon>Metazoa</taxon>
        <taxon>Ecdysozoa</taxon>
        <taxon>Arthropoda</taxon>
        <taxon>Hexapoda</taxon>
        <taxon>Insecta</taxon>
        <taxon>Pterygota</taxon>
        <taxon>Neoptera</taxon>
        <taxon>Endopterygota</taxon>
        <taxon>Diptera</taxon>
        <taxon>Nematocera</taxon>
        <taxon>Chironomoidea</taxon>
        <taxon>Ceratopogonidae</taxon>
        <taxon>Ceratopogoninae</taxon>
        <taxon>Culicoides</taxon>
        <taxon>Monoculicoides</taxon>
    </lineage>
</organism>
<dbReference type="AlphaFoldDB" id="A0A336LPJ3"/>
<dbReference type="VEuPathDB" id="VectorBase:CSON000138"/>
<proteinExistence type="predicted"/>
<dbReference type="Gene3D" id="2.120.10.80">
    <property type="entry name" value="Kelch-type beta propeller"/>
    <property type="match status" value="2"/>
</dbReference>
<dbReference type="PANTHER" id="PTHR46461">
    <property type="entry name" value="KELCH DOMAIN-CONTAINING PROTEIN 3"/>
    <property type="match status" value="1"/>
</dbReference>
<dbReference type="OMA" id="SQETYVF"/>
<dbReference type="GO" id="GO:0005737">
    <property type="term" value="C:cytoplasm"/>
    <property type="evidence" value="ECO:0007669"/>
    <property type="project" value="TreeGrafter"/>
</dbReference>
<dbReference type="InterPro" id="IPR015915">
    <property type="entry name" value="Kelch-typ_b-propeller"/>
</dbReference>
<reference evidence="2" key="2">
    <citation type="submission" date="2018-07" db="EMBL/GenBank/DDBJ databases">
        <authorList>
            <person name="Quirk P.G."/>
            <person name="Krulwich T.A."/>
        </authorList>
    </citation>
    <scope>NUCLEOTIDE SEQUENCE</scope>
</reference>
<dbReference type="SUPFAM" id="SSF117281">
    <property type="entry name" value="Kelch motif"/>
    <property type="match status" value="1"/>
</dbReference>
<dbReference type="PANTHER" id="PTHR46461:SF1">
    <property type="entry name" value="KELCH DOMAIN-CONTAINING PROTEIN 3"/>
    <property type="match status" value="1"/>
</dbReference>
<dbReference type="Pfam" id="PF24681">
    <property type="entry name" value="Kelch_KLHDC2_KLHL20_DRC7"/>
    <property type="match status" value="1"/>
</dbReference>
<accession>A0A336LPJ3</accession>